<sequence>MCRYSALNMLQREITNASVKIPTMQQKARIWFHESGLIVTVQRCFRLEYRNYQSPSKNSIELWYQQFKGTGNVHHRKGAARPSVSDKVVERMRETFPP</sequence>
<proteinExistence type="predicted"/>
<feature type="domain" description="DUF4817" evidence="1">
    <location>
        <begin position="38"/>
        <end position="73"/>
    </location>
</feature>
<dbReference type="EMBL" id="BGPR01000167">
    <property type="protein sequence ID" value="GBM01249.1"/>
    <property type="molecule type" value="Genomic_DNA"/>
</dbReference>
<evidence type="ECO:0000259" key="1">
    <source>
        <dbReference type="Pfam" id="PF16087"/>
    </source>
</evidence>
<comment type="caution">
    <text evidence="2">The sequence shown here is derived from an EMBL/GenBank/DDBJ whole genome shotgun (WGS) entry which is preliminary data.</text>
</comment>
<accession>A0A4Y2CAB5</accession>
<organism evidence="2 3">
    <name type="scientific">Araneus ventricosus</name>
    <name type="common">Orbweaver spider</name>
    <name type="synonym">Epeira ventricosa</name>
    <dbReference type="NCBI Taxonomy" id="182803"/>
    <lineage>
        <taxon>Eukaryota</taxon>
        <taxon>Metazoa</taxon>
        <taxon>Ecdysozoa</taxon>
        <taxon>Arthropoda</taxon>
        <taxon>Chelicerata</taxon>
        <taxon>Arachnida</taxon>
        <taxon>Araneae</taxon>
        <taxon>Araneomorphae</taxon>
        <taxon>Entelegynae</taxon>
        <taxon>Araneoidea</taxon>
        <taxon>Araneidae</taxon>
        <taxon>Araneus</taxon>
    </lineage>
</organism>
<dbReference type="InterPro" id="IPR032135">
    <property type="entry name" value="DUF4817"/>
</dbReference>
<protein>
    <recommendedName>
        <fullName evidence="1">DUF4817 domain-containing protein</fullName>
    </recommendedName>
</protein>
<dbReference type="OrthoDB" id="6460236at2759"/>
<dbReference type="Proteomes" id="UP000499080">
    <property type="component" value="Unassembled WGS sequence"/>
</dbReference>
<dbReference type="AlphaFoldDB" id="A0A4Y2CAB5"/>
<dbReference type="Pfam" id="PF16087">
    <property type="entry name" value="DUF4817"/>
    <property type="match status" value="1"/>
</dbReference>
<gene>
    <name evidence="2" type="ORF">AVEN_170308_1</name>
</gene>
<reference evidence="2 3" key="1">
    <citation type="journal article" date="2019" name="Sci. Rep.">
        <title>Orb-weaving spider Araneus ventricosus genome elucidates the spidroin gene catalogue.</title>
        <authorList>
            <person name="Kono N."/>
            <person name="Nakamura H."/>
            <person name="Ohtoshi R."/>
            <person name="Moran D.A.P."/>
            <person name="Shinohara A."/>
            <person name="Yoshida Y."/>
            <person name="Fujiwara M."/>
            <person name="Mori M."/>
            <person name="Tomita M."/>
            <person name="Arakawa K."/>
        </authorList>
    </citation>
    <scope>NUCLEOTIDE SEQUENCE [LARGE SCALE GENOMIC DNA]</scope>
</reference>
<evidence type="ECO:0000313" key="2">
    <source>
        <dbReference type="EMBL" id="GBM01249.1"/>
    </source>
</evidence>
<evidence type="ECO:0000313" key="3">
    <source>
        <dbReference type="Proteomes" id="UP000499080"/>
    </source>
</evidence>
<name>A0A4Y2CAB5_ARAVE</name>
<keyword evidence="3" id="KW-1185">Reference proteome</keyword>